<comment type="caution">
    <text evidence="15">The sequence shown here is derived from an EMBL/GenBank/DDBJ whole genome shotgun (WGS) entry which is preliminary data.</text>
</comment>
<dbReference type="InterPro" id="IPR000184">
    <property type="entry name" value="Bac_surfAg_D15"/>
</dbReference>
<keyword evidence="5" id="KW-0812">Transmembrane</keyword>
<dbReference type="PANTHER" id="PTHR12815">
    <property type="entry name" value="SORTING AND ASSEMBLY MACHINERY SAMM50 PROTEIN FAMILY MEMBER"/>
    <property type="match status" value="1"/>
</dbReference>
<evidence type="ECO:0000259" key="14">
    <source>
        <dbReference type="Pfam" id="PF17243"/>
    </source>
</evidence>
<dbReference type="GO" id="GO:0009279">
    <property type="term" value="C:cell outer membrane"/>
    <property type="evidence" value="ECO:0007669"/>
    <property type="project" value="UniProtKB-SubCell"/>
</dbReference>
<dbReference type="OrthoDB" id="9803054at2"/>
<dbReference type="AlphaFoldDB" id="A0A2N7U5D0"/>
<evidence type="ECO:0000256" key="6">
    <source>
        <dbReference type="ARBA" id="ARBA00022729"/>
    </source>
</evidence>
<keyword evidence="8" id="KW-0998">Cell outer membrane</keyword>
<organism evidence="15 16">
    <name type="scientific">Billgrantia endophytica</name>
    <dbReference type="NCBI Taxonomy" id="2033802"/>
    <lineage>
        <taxon>Bacteria</taxon>
        <taxon>Pseudomonadati</taxon>
        <taxon>Pseudomonadota</taxon>
        <taxon>Gammaproteobacteria</taxon>
        <taxon>Oceanospirillales</taxon>
        <taxon>Halomonadaceae</taxon>
        <taxon>Billgrantia</taxon>
    </lineage>
</organism>
<dbReference type="InterPro" id="IPR035243">
    <property type="entry name" value="TamA_POTRA_Dom_1"/>
</dbReference>
<evidence type="ECO:0000256" key="2">
    <source>
        <dbReference type="ARBA" id="ARBA00010248"/>
    </source>
</evidence>
<dbReference type="GO" id="GO:0009306">
    <property type="term" value="P:protein secretion"/>
    <property type="evidence" value="ECO:0007669"/>
    <property type="project" value="TreeGrafter"/>
</dbReference>
<evidence type="ECO:0000256" key="4">
    <source>
        <dbReference type="ARBA" id="ARBA00022452"/>
    </source>
</evidence>
<dbReference type="EMBL" id="PNRF01000018">
    <property type="protein sequence ID" value="PMR75640.1"/>
    <property type="molecule type" value="Genomic_DNA"/>
</dbReference>
<keyword evidence="4" id="KW-1134">Transmembrane beta strand</keyword>
<comment type="subcellular location">
    <subcellularLocation>
        <location evidence="1">Cell outer membrane</location>
    </subcellularLocation>
</comment>
<keyword evidence="6 11" id="KW-0732">Signal</keyword>
<dbReference type="InterPro" id="IPR010827">
    <property type="entry name" value="BamA/TamA_POTRA"/>
</dbReference>
<evidence type="ECO:0000256" key="1">
    <source>
        <dbReference type="ARBA" id="ARBA00004442"/>
    </source>
</evidence>
<feature type="domain" description="TamA POTRA" evidence="14">
    <location>
        <begin position="28"/>
        <end position="98"/>
    </location>
</feature>
<sequence>MGRCVLSRLGAAALCLGMTHGALALEARIDGLEGDVADNVRYYLGSLDASQYGRQRLEGEVLRRTREAMRVYGYYEPQVYQQLEDRDPPRHVTLTIEPGSQVVIEVLEIRLEGAAENDPPFRDVVDAFPLSEGDALQHAPWDRMRNRLANLALERGYFDWRFDDRRMEVRPFDESARLYLSLSSGPRYRFGDVTIQGSHIEEERLRNMTPFTPGEPYLAGDVALYAQRLGQAGWFSSVSVRPRLDARRQLALSPPTVGWWNEVGTEGEAALPRDTAARAQAPVGPRLSAEALAAVTNLHAPSQPEMPIDVSLTPAERHQFEVGVGYATDVGPRLRFAWSQPWINQLGHSLNHEFFLSQPEQQLTGTYLMPLADPLRDQYRLQYGLRHRDSDDTRTSESTIEFARRWEFDNRWIQTLFVRATFEDFTQGGEADSVFLYYPGVSWSRTRTRDPRFPSWGDRQRIAFEYSDSMWGSDADFLRMTGDTEWIRMWSEDLRFVTRAGVGAIETSDFSQIPPSLRFFTGGDRTVRGYSYESLAPRNEEGRLRGGQQLLTASAEIQRRVTGNWWGAAFVDTGDAFDDWGPGSLNTGAGLGVRWISPVGPVRFDVAHPFDDEDNAWRLHFAIGPEF</sequence>
<dbReference type="InterPro" id="IPR039910">
    <property type="entry name" value="D15-like"/>
</dbReference>
<evidence type="ECO:0000256" key="11">
    <source>
        <dbReference type="SAM" id="SignalP"/>
    </source>
</evidence>
<reference evidence="15 16" key="1">
    <citation type="submission" date="2018-01" db="EMBL/GenBank/DDBJ databases">
        <title>Halomonas endophytica sp. nov., isolated from storage liquid in the stems of Populus euphratica.</title>
        <authorList>
            <person name="Chen C."/>
        </authorList>
    </citation>
    <scope>NUCLEOTIDE SEQUENCE [LARGE SCALE GENOMIC DNA]</scope>
    <source>
        <strain evidence="15 16">MC28</strain>
    </source>
</reference>
<evidence type="ECO:0000259" key="12">
    <source>
        <dbReference type="Pfam" id="PF01103"/>
    </source>
</evidence>
<evidence type="ECO:0000259" key="13">
    <source>
        <dbReference type="Pfam" id="PF07244"/>
    </source>
</evidence>
<dbReference type="Pfam" id="PF07244">
    <property type="entry name" value="POTRA"/>
    <property type="match status" value="1"/>
</dbReference>
<evidence type="ECO:0000256" key="10">
    <source>
        <dbReference type="ARBA" id="ARBA00093548"/>
    </source>
</evidence>
<keyword evidence="7" id="KW-0472">Membrane</keyword>
<evidence type="ECO:0000256" key="8">
    <source>
        <dbReference type="ARBA" id="ARBA00023237"/>
    </source>
</evidence>
<accession>A0A2N7U5D0</accession>
<evidence type="ECO:0000313" key="16">
    <source>
        <dbReference type="Proteomes" id="UP000235803"/>
    </source>
</evidence>
<evidence type="ECO:0000256" key="7">
    <source>
        <dbReference type="ARBA" id="ARBA00023136"/>
    </source>
</evidence>
<protein>
    <recommendedName>
        <fullName evidence="3">Translocation and assembly module subunit TamA</fullName>
    </recommendedName>
    <alternativeName>
        <fullName evidence="9">Autotransporter assembly factor TamA</fullName>
    </alternativeName>
</protein>
<feature type="domain" description="POTRA" evidence="13">
    <location>
        <begin position="188"/>
        <end position="243"/>
    </location>
</feature>
<dbReference type="PANTHER" id="PTHR12815:SF47">
    <property type="entry name" value="TRANSLOCATION AND ASSEMBLY MODULE SUBUNIT TAMA"/>
    <property type="match status" value="1"/>
</dbReference>
<dbReference type="Pfam" id="PF17243">
    <property type="entry name" value="POTRA_TamA_1"/>
    <property type="match status" value="1"/>
</dbReference>
<evidence type="ECO:0000256" key="3">
    <source>
        <dbReference type="ARBA" id="ARBA00015419"/>
    </source>
</evidence>
<feature type="signal peptide" evidence="11">
    <location>
        <begin position="1"/>
        <end position="24"/>
    </location>
</feature>
<dbReference type="Gene3D" id="3.10.20.310">
    <property type="entry name" value="membrane protein fhac"/>
    <property type="match status" value="3"/>
</dbReference>
<dbReference type="Proteomes" id="UP000235803">
    <property type="component" value="Unassembled WGS sequence"/>
</dbReference>
<feature type="domain" description="Bacterial surface antigen (D15)" evidence="12">
    <location>
        <begin position="333"/>
        <end position="627"/>
    </location>
</feature>
<feature type="chain" id="PRO_5014853782" description="Translocation and assembly module subunit TamA" evidence="11">
    <location>
        <begin position="25"/>
        <end position="627"/>
    </location>
</feature>
<dbReference type="Gene3D" id="2.40.160.50">
    <property type="entry name" value="membrane protein fhac: a member of the omp85/tpsb transporter family"/>
    <property type="match status" value="1"/>
</dbReference>
<gene>
    <name evidence="15" type="ORF">C1H69_09370</name>
</gene>
<comment type="subunit">
    <text evidence="10">Interacts with TamB to form the translocation and assembly module (TAM).</text>
</comment>
<evidence type="ECO:0000256" key="5">
    <source>
        <dbReference type="ARBA" id="ARBA00022692"/>
    </source>
</evidence>
<dbReference type="Pfam" id="PF01103">
    <property type="entry name" value="Omp85"/>
    <property type="match status" value="1"/>
</dbReference>
<dbReference type="GO" id="GO:0097347">
    <property type="term" value="C:TAM protein secretion complex"/>
    <property type="evidence" value="ECO:0007669"/>
    <property type="project" value="TreeGrafter"/>
</dbReference>
<dbReference type="RefSeq" id="WP_102653141.1">
    <property type="nucleotide sequence ID" value="NZ_PNRF01000018.1"/>
</dbReference>
<keyword evidence="16" id="KW-1185">Reference proteome</keyword>
<evidence type="ECO:0000256" key="9">
    <source>
        <dbReference type="ARBA" id="ARBA00033063"/>
    </source>
</evidence>
<comment type="similarity">
    <text evidence="2">Belongs to the TamA family.</text>
</comment>
<proteinExistence type="inferred from homology"/>
<evidence type="ECO:0000313" key="15">
    <source>
        <dbReference type="EMBL" id="PMR75640.1"/>
    </source>
</evidence>
<name>A0A2N7U5D0_9GAMM</name>